<evidence type="ECO:0000313" key="3">
    <source>
        <dbReference type="EMBL" id="SDN94159.1"/>
    </source>
</evidence>
<proteinExistence type="inferred from homology"/>
<protein>
    <recommendedName>
        <fullName evidence="2">UPF0301 protein SAMN04487957_102453</fullName>
    </recommendedName>
</protein>
<accession>A0A1H0FIA3</accession>
<sequence>MQSVENFGLKDHFLLAMPHLEDPNFAGSLAYLCDHDEKGTMGVIVNRPLELTLEALFEQLELGGEESPHRNAPVYFGGPVHKDRGFILHRGASDEWDSSIQVTDDIALTTSMDMLQALAAGRGPEHFLVCLGCAGWESGQLEAELLDNAWLTVEGRGDILFEVPPEQRLGAAAGLLGVDLNLMTREAGHS</sequence>
<dbReference type="STRING" id="419597.SAMN04487957_102453"/>
<name>A0A1H0FIA3_9GAMM</name>
<dbReference type="Pfam" id="PF02622">
    <property type="entry name" value="DUF179"/>
    <property type="match status" value="1"/>
</dbReference>
<reference evidence="4" key="1">
    <citation type="submission" date="2016-10" db="EMBL/GenBank/DDBJ databases">
        <authorList>
            <person name="Varghese N."/>
            <person name="Submissions S."/>
        </authorList>
    </citation>
    <scope>NUCLEOTIDE SEQUENCE [LARGE SCALE GENOMIC DNA]</scope>
    <source>
        <strain evidence="4">CGMCC 1.6444</strain>
    </source>
</reference>
<dbReference type="Gene3D" id="3.40.1740.10">
    <property type="entry name" value="VC0467-like"/>
    <property type="match status" value="1"/>
</dbReference>
<dbReference type="NCBIfam" id="NF001266">
    <property type="entry name" value="PRK00228.1-1"/>
    <property type="match status" value="1"/>
</dbReference>
<dbReference type="SUPFAM" id="SSF143456">
    <property type="entry name" value="VC0467-like"/>
    <property type="match status" value="1"/>
</dbReference>
<dbReference type="OrthoDB" id="9807486at2"/>
<comment type="similarity">
    <text evidence="1 2">Belongs to the UPF0301 (AlgH) family.</text>
</comment>
<organism evidence="3 4">
    <name type="scientific">Halomonas shengliensis</name>
    <dbReference type="NCBI Taxonomy" id="419597"/>
    <lineage>
        <taxon>Bacteria</taxon>
        <taxon>Pseudomonadati</taxon>
        <taxon>Pseudomonadota</taxon>
        <taxon>Gammaproteobacteria</taxon>
        <taxon>Oceanospirillales</taxon>
        <taxon>Halomonadaceae</taxon>
        <taxon>Halomonas</taxon>
    </lineage>
</organism>
<dbReference type="HAMAP" id="MF_00758">
    <property type="entry name" value="UPF0301"/>
    <property type="match status" value="1"/>
</dbReference>
<dbReference type="PANTHER" id="PTHR30327">
    <property type="entry name" value="UNCHARACTERIZED PROTEIN YQGE"/>
    <property type="match status" value="1"/>
</dbReference>
<evidence type="ECO:0000256" key="2">
    <source>
        <dbReference type="HAMAP-Rule" id="MF_00758"/>
    </source>
</evidence>
<keyword evidence="4" id="KW-1185">Reference proteome</keyword>
<dbReference type="RefSeq" id="WP_089677287.1">
    <property type="nucleotide sequence ID" value="NZ_FNIV01000002.1"/>
</dbReference>
<dbReference type="AlphaFoldDB" id="A0A1H0FIA3"/>
<dbReference type="GO" id="GO:0005829">
    <property type="term" value="C:cytosol"/>
    <property type="evidence" value="ECO:0007669"/>
    <property type="project" value="TreeGrafter"/>
</dbReference>
<dbReference type="InterPro" id="IPR003774">
    <property type="entry name" value="AlgH-like"/>
</dbReference>
<dbReference type="PANTHER" id="PTHR30327:SF1">
    <property type="entry name" value="UPF0301 PROTEIN YQGE"/>
    <property type="match status" value="1"/>
</dbReference>
<evidence type="ECO:0000313" key="4">
    <source>
        <dbReference type="Proteomes" id="UP000199075"/>
    </source>
</evidence>
<dbReference type="EMBL" id="FNIV01000002">
    <property type="protein sequence ID" value="SDN94159.1"/>
    <property type="molecule type" value="Genomic_DNA"/>
</dbReference>
<evidence type="ECO:0000256" key="1">
    <source>
        <dbReference type="ARBA" id="ARBA00009600"/>
    </source>
</evidence>
<dbReference type="Proteomes" id="UP000199075">
    <property type="component" value="Unassembled WGS sequence"/>
</dbReference>
<gene>
    <name evidence="3" type="ORF">SAMN04487957_102453</name>
</gene>